<dbReference type="Pfam" id="PF01381">
    <property type="entry name" value="HTH_3"/>
    <property type="match status" value="1"/>
</dbReference>
<dbReference type="Gene3D" id="1.10.260.40">
    <property type="entry name" value="lambda repressor-like DNA-binding domains"/>
    <property type="match status" value="1"/>
</dbReference>
<dbReference type="EMBL" id="PKHA01000005">
    <property type="protein sequence ID" value="PKY98661.1"/>
    <property type="molecule type" value="Genomic_DNA"/>
</dbReference>
<feature type="domain" description="HTH cro/C1-type" evidence="1">
    <location>
        <begin position="20"/>
        <end position="74"/>
    </location>
</feature>
<dbReference type="InterPro" id="IPR001387">
    <property type="entry name" value="Cro/C1-type_HTH"/>
</dbReference>
<dbReference type="SUPFAM" id="SSF47413">
    <property type="entry name" value="lambda repressor-like DNA-binding domains"/>
    <property type="match status" value="1"/>
</dbReference>
<proteinExistence type="predicted"/>
<evidence type="ECO:0000313" key="3">
    <source>
        <dbReference type="Proteomes" id="UP000234778"/>
    </source>
</evidence>
<gene>
    <name evidence="2" type="ORF">CYJ26_06045</name>
</gene>
<accession>A0A2I1KSR0</accession>
<comment type="caution">
    <text evidence="2">The sequence shown here is derived from an EMBL/GenBank/DDBJ whole genome shotgun (WGS) entry which is preliminary data.</text>
</comment>
<evidence type="ECO:0000313" key="2">
    <source>
        <dbReference type="EMBL" id="PKY98661.1"/>
    </source>
</evidence>
<dbReference type="GO" id="GO:0003677">
    <property type="term" value="F:DNA binding"/>
    <property type="evidence" value="ECO:0007669"/>
    <property type="project" value="InterPro"/>
</dbReference>
<dbReference type="InterPro" id="IPR010982">
    <property type="entry name" value="Lambda_DNA-bd_dom_sf"/>
</dbReference>
<dbReference type="SMART" id="SM00530">
    <property type="entry name" value="HTH_XRE"/>
    <property type="match status" value="1"/>
</dbReference>
<dbReference type="Proteomes" id="UP000234778">
    <property type="component" value="Unassembled WGS sequence"/>
</dbReference>
<reference evidence="2 3" key="1">
    <citation type="submission" date="2017-12" db="EMBL/GenBank/DDBJ databases">
        <title>Phylogenetic diversity of female urinary microbiome.</title>
        <authorList>
            <person name="Thomas-White K."/>
            <person name="Wolfe A.J."/>
        </authorList>
    </citation>
    <scope>NUCLEOTIDE SEQUENCE [LARGE SCALE GENOMIC DNA]</scope>
    <source>
        <strain evidence="2 3">UMB0319</strain>
    </source>
</reference>
<dbReference type="AlphaFoldDB" id="A0A2I1KSR0"/>
<evidence type="ECO:0000259" key="1">
    <source>
        <dbReference type="PROSITE" id="PS50943"/>
    </source>
</evidence>
<dbReference type="PROSITE" id="PS50943">
    <property type="entry name" value="HTH_CROC1"/>
    <property type="match status" value="1"/>
</dbReference>
<sequence>MAKSWHPATRRRLESIGPSIRSWRRARGLSATEVADRSGISRTTLRQIETDPSGVSFGNVFAVLSVLGVDHKVAQAVDPLEDLVGRTLVLSALEKKAR</sequence>
<protein>
    <submittedName>
        <fullName evidence="2">XRE family transcriptional regulator</fullName>
    </submittedName>
</protein>
<dbReference type="CDD" id="cd00093">
    <property type="entry name" value="HTH_XRE"/>
    <property type="match status" value="1"/>
</dbReference>
<dbReference type="GeneID" id="81708492"/>
<organism evidence="2 3">
    <name type="scientific">Actinomyces urogenitalis</name>
    <dbReference type="NCBI Taxonomy" id="103621"/>
    <lineage>
        <taxon>Bacteria</taxon>
        <taxon>Bacillati</taxon>
        <taxon>Actinomycetota</taxon>
        <taxon>Actinomycetes</taxon>
        <taxon>Actinomycetales</taxon>
        <taxon>Actinomycetaceae</taxon>
        <taxon>Actinomyces</taxon>
    </lineage>
</organism>
<name>A0A2I1KSR0_9ACTO</name>
<dbReference type="RefSeq" id="WP_006548318.1">
    <property type="nucleotide sequence ID" value="NZ_CP136961.1"/>
</dbReference>